<dbReference type="Proteomes" id="UP000199440">
    <property type="component" value="Unassembled WGS sequence"/>
</dbReference>
<accession>A0A1G9XLR4</accession>
<sequence length="374" mass="42717">MRILLAILISIHGIIHLFGFLKAFGISEFNAITQPISKPFGIIWLMAFILFLTTLVLFLIQHNGWWMIGILAVLLSQFLIILYWQDAKFGTLINLIIITSILIAYSSYDFKKKINGETVQMLTSSEASKKTIVSEQMITDLPTIVQKWVVNSGILGKELVQNVYLEQDLQMLMKPEQQNWNNAKARQYFTIQPPGFNWTVNLKMNLGLSLVGRDKFENGKGEMTIKLFSLIPIVNSKNSEKINQATLQRYLAEIVWFPSAALSRDITWDPVDDFSARATMEYNGTKGSGVFHFDASGNFKKFVTMRFKDEKDSQPTQWSVLATKTEEIKGIKIPVELKANWKLENGDWTWLKLKITDIAYNTQKIPVPNNPKKP</sequence>
<evidence type="ECO:0000313" key="2">
    <source>
        <dbReference type="EMBL" id="SDM97697.1"/>
    </source>
</evidence>
<keyword evidence="1" id="KW-0812">Transmembrane</keyword>
<dbReference type="STRING" id="192904.SAMN04488514_11868"/>
<dbReference type="AlphaFoldDB" id="A0A1G9XLR4"/>
<dbReference type="EMBL" id="FNGV01000018">
    <property type="protein sequence ID" value="SDM97697.1"/>
    <property type="molecule type" value="Genomic_DNA"/>
</dbReference>
<keyword evidence="1" id="KW-0472">Membrane</keyword>
<feature type="transmembrane region" description="Helical" evidence="1">
    <location>
        <begin position="90"/>
        <end position="108"/>
    </location>
</feature>
<gene>
    <name evidence="2" type="ORF">SAMN04488514_11868</name>
</gene>
<name>A0A1G9XLR4_9FLAO</name>
<reference evidence="2 3" key="1">
    <citation type="submission" date="2016-10" db="EMBL/GenBank/DDBJ databases">
        <authorList>
            <person name="de Groot N.N."/>
        </authorList>
    </citation>
    <scope>NUCLEOTIDE SEQUENCE [LARGE SCALE GENOMIC DNA]</scope>
    <source>
        <strain evidence="2 3">DSM 19886</strain>
    </source>
</reference>
<proteinExistence type="predicted"/>
<evidence type="ECO:0000256" key="1">
    <source>
        <dbReference type="SAM" id="Phobius"/>
    </source>
</evidence>
<organism evidence="2 3">
    <name type="scientific">Kriegella aquimaris</name>
    <dbReference type="NCBI Taxonomy" id="192904"/>
    <lineage>
        <taxon>Bacteria</taxon>
        <taxon>Pseudomonadati</taxon>
        <taxon>Bacteroidota</taxon>
        <taxon>Flavobacteriia</taxon>
        <taxon>Flavobacteriales</taxon>
        <taxon>Flavobacteriaceae</taxon>
        <taxon>Kriegella</taxon>
    </lineage>
</organism>
<dbReference type="OrthoDB" id="9786534at2"/>
<feature type="transmembrane region" description="Helical" evidence="1">
    <location>
        <begin position="65"/>
        <end position="84"/>
    </location>
</feature>
<keyword evidence="3" id="KW-1185">Reference proteome</keyword>
<dbReference type="RefSeq" id="WP_089895230.1">
    <property type="nucleotide sequence ID" value="NZ_FNGV01000018.1"/>
</dbReference>
<feature type="transmembrane region" description="Helical" evidence="1">
    <location>
        <begin position="41"/>
        <end position="60"/>
    </location>
</feature>
<dbReference type="Pfam" id="PF21900">
    <property type="entry name" value="DUF6920"/>
    <property type="match status" value="1"/>
</dbReference>
<keyword evidence="1" id="KW-1133">Transmembrane helix</keyword>
<dbReference type="InterPro" id="IPR054213">
    <property type="entry name" value="DUF6920"/>
</dbReference>
<evidence type="ECO:0000313" key="3">
    <source>
        <dbReference type="Proteomes" id="UP000199440"/>
    </source>
</evidence>
<protein>
    <submittedName>
        <fullName evidence="2">Uncharacterized protein</fullName>
    </submittedName>
</protein>